<reference evidence="9 10" key="1">
    <citation type="submission" date="2024-04" db="EMBL/GenBank/DDBJ databases">
        <title>Tritrichomonas musculus Genome.</title>
        <authorList>
            <person name="Alves-Ferreira E."/>
            <person name="Grigg M."/>
            <person name="Lorenzi H."/>
            <person name="Galac M."/>
        </authorList>
    </citation>
    <scope>NUCLEOTIDE SEQUENCE [LARGE SCALE GENOMIC DNA]</scope>
    <source>
        <strain evidence="9 10">EAF2021</strain>
    </source>
</reference>
<keyword evidence="4 7" id="KW-0442">Lipid degradation</keyword>
<dbReference type="Gene3D" id="3.60.60.30">
    <property type="match status" value="1"/>
</dbReference>
<keyword evidence="8" id="KW-0812">Transmembrane</keyword>
<keyword evidence="2 7" id="KW-0732">Signal</keyword>
<dbReference type="InterPro" id="IPR007000">
    <property type="entry name" value="PLipase_B-like"/>
</dbReference>
<organism evidence="9 10">
    <name type="scientific">Tritrichomonas musculus</name>
    <dbReference type="NCBI Taxonomy" id="1915356"/>
    <lineage>
        <taxon>Eukaryota</taxon>
        <taxon>Metamonada</taxon>
        <taxon>Parabasalia</taxon>
        <taxon>Tritrichomonadida</taxon>
        <taxon>Tritrichomonadidae</taxon>
        <taxon>Tritrichomonas</taxon>
    </lineage>
</organism>
<feature type="transmembrane region" description="Helical" evidence="8">
    <location>
        <begin position="580"/>
        <end position="604"/>
    </location>
</feature>
<evidence type="ECO:0000256" key="1">
    <source>
        <dbReference type="ARBA" id="ARBA00007835"/>
    </source>
</evidence>
<name>A0ABR2KA79_9EUKA</name>
<keyword evidence="6" id="KW-0325">Glycoprotein</keyword>
<keyword evidence="10" id="KW-1185">Reference proteome</keyword>
<dbReference type="Pfam" id="PF04916">
    <property type="entry name" value="Phospholip_B"/>
    <property type="match status" value="1"/>
</dbReference>
<evidence type="ECO:0000256" key="3">
    <source>
        <dbReference type="ARBA" id="ARBA00022801"/>
    </source>
</evidence>
<evidence type="ECO:0000256" key="7">
    <source>
        <dbReference type="RuleBase" id="RU364138"/>
    </source>
</evidence>
<dbReference type="PANTHER" id="PTHR12370:SF3">
    <property type="entry name" value="PHOSPHOLIPASE B-LIKE 2-RELATED"/>
    <property type="match status" value="1"/>
</dbReference>
<dbReference type="Proteomes" id="UP001470230">
    <property type="component" value="Unassembled WGS sequence"/>
</dbReference>
<comment type="similarity">
    <text evidence="1 7">Belongs to the phospholipase B-like family.</text>
</comment>
<keyword evidence="8" id="KW-1133">Transmembrane helix</keyword>
<comment type="caution">
    <text evidence="9">The sequence shown here is derived from an EMBL/GenBank/DDBJ whole genome shotgun (WGS) entry which is preliminary data.</text>
</comment>
<keyword evidence="3 7" id="KW-0378">Hydrolase</keyword>
<evidence type="ECO:0000256" key="5">
    <source>
        <dbReference type="ARBA" id="ARBA00023098"/>
    </source>
</evidence>
<evidence type="ECO:0000313" key="9">
    <source>
        <dbReference type="EMBL" id="KAK8888025.1"/>
    </source>
</evidence>
<comment type="function">
    <text evidence="7">Putative phospholipase.</text>
</comment>
<gene>
    <name evidence="9" type="ORF">M9Y10_039085</name>
</gene>
<keyword evidence="5 7" id="KW-0443">Lipid metabolism</keyword>
<keyword evidence="8" id="KW-0472">Membrane</keyword>
<sequence length="625" mass="72703">MFILFALSFSLDFVNYTGYVNDDGTVRAVEGLHNDGDCWAEWSDTLNSTGWYHLNLRGREGVNGRKMGFCAGYLEGKLTHTRIYQSTMLFFDQTNVGRKHAERVKNYGYSRLDEWYTIHLKWLKESIDAYQDSKYWRQIDLIYSLFMGLYTGYNETAPPNEALTLMDMFVMVAMGDSLELLASWEWIPRNSEILQRCTGLIKMSPKKDDIYFAHDSWTSYTCLHSILKKYYFPIPEFSSPQVFLTTEIGLLSSPDDFFINGAGLMVFETTFTLQNRTLYTDYCRPKLVLNWMRTLLAMFTATNVTEWEDQFLNYNSGTYNNDYFVVDTKQLRRREKDRPMKDLIHVIAQLPGPQRWIEDITERLYRDTYIGSFNVPTSKAASDYMEFWRAYGVSSGFCNYTECCRYKIIKRESPRLKDFDTFRHFMRYSDFDRDIYSIYDGYRNPSCSISARGDLSRTPSMHGGINTKATKASAVFTKMHLWAINSPSTEQYPPIDWSKPPLNVYKHDGLIDVWDFPWYEDEFEGFDRCGLITDKHTCAETNFCGWCGSTKKCMPGDSYGPYFGAKCKKGWKVIPSNDRMWLYVLFPIAGAVAIAIIIGIVICIRRKKDNEHNNHPLLSSLKTIN</sequence>
<dbReference type="EC" id="3.1.1.-" evidence="7"/>
<feature type="chain" id="PRO_5045011479" description="Phospholipase B-like" evidence="7">
    <location>
        <begin position="17"/>
        <end position="625"/>
    </location>
</feature>
<dbReference type="EMBL" id="JAPFFF010000006">
    <property type="protein sequence ID" value="KAK8888025.1"/>
    <property type="molecule type" value="Genomic_DNA"/>
</dbReference>
<dbReference type="PANTHER" id="PTHR12370">
    <property type="entry name" value="PHOSPHOLIPASE B-RELATED"/>
    <property type="match status" value="1"/>
</dbReference>
<evidence type="ECO:0000313" key="10">
    <source>
        <dbReference type="Proteomes" id="UP001470230"/>
    </source>
</evidence>
<accession>A0ABR2KA79</accession>
<evidence type="ECO:0000256" key="4">
    <source>
        <dbReference type="ARBA" id="ARBA00022963"/>
    </source>
</evidence>
<protein>
    <recommendedName>
        <fullName evidence="7">Phospholipase B-like</fullName>
        <ecNumber evidence="7">3.1.1.-</ecNumber>
    </recommendedName>
</protein>
<evidence type="ECO:0000256" key="2">
    <source>
        <dbReference type="ARBA" id="ARBA00022729"/>
    </source>
</evidence>
<evidence type="ECO:0000256" key="8">
    <source>
        <dbReference type="SAM" id="Phobius"/>
    </source>
</evidence>
<proteinExistence type="inferred from homology"/>
<feature type="signal peptide" evidence="7">
    <location>
        <begin position="1"/>
        <end position="16"/>
    </location>
</feature>
<evidence type="ECO:0000256" key="6">
    <source>
        <dbReference type="ARBA" id="ARBA00023180"/>
    </source>
</evidence>